<dbReference type="Proteomes" id="UP000827976">
    <property type="component" value="Chromosome 6"/>
</dbReference>
<dbReference type="EMBL" id="CM037016">
    <property type="protein sequence ID" value="KAH7679927.1"/>
    <property type="molecule type" value="Genomic_DNA"/>
</dbReference>
<reference evidence="2" key="1">
    <citation type="journal article" date="2022" name="Nat. Commun.">
        <title>Chromosome evolution and the genetic basis of agronomically important traits in greater yam.</title>
        <authorList>
            <person name="Bredeson J.V."/>
            <person name="Lyons J.B."/>
            <person name="Oniyinde I.O."/>
            <person name="Okereke N.R."/>
            <person name="Kolade O."/>
            <person name="Nnabue I."/>
            <person name="Nwadili C.O."/>
            <person name="Hribova E."/>
            <person name="Parker M."/>
            <person name="Nwogha J."/>
            <person name="Shu S."/>
            <person name="Carlson J."/>
            <person name="Kariba R."/>
            <person name="Muthemba S."/>
            <person name="Knop K."/>
            <person name="Barton G.J."/>
            <person name="Sherwood A.V."/>
            <person name="Lopez-Montes A."/>
            <person name="Asiedu R."/>
            <person name="Jamnadass R."/>
            <person name="Muchugi A."/>
            <person name="Goodstein D."/>
            <person name="Egesi C.N."/>
            <person name="Featherston J."/>
            <person name="Asfaw A."/>
            <person name="Simpson G.G."/>
            <person name="Dolezel J."/>
            <person name="Hendre P.S."/>
            <person name="Van Deynze A."/>
            <person name="Kumar P.L."/>
            <person name="Obidiegwu J.E."/>
            <person name="Bhattacharjee R."/>
            <person name="Rokhsar D.S."/>
        </authorList>
    </citation>
    <scope>NUCLEOTIDE SEQUENCE [LARGE SCALE GENOMIC DNA]</scope>
    <source>
        <strain evidence="2">cv. TDa95/00328</strain>
    </source>
</reference>
<proteinExistence type="predicted"/>
<evidence type="ECO:0000313" key="1">
    <source>
        <dbReference type="EMBL" id="KAH7679927.1"/>
    </source>
</evidence>
<gene>
    <name evidence="1" type="ORF">IHE45_06G090100</name>
</gene>
<accession>A0ACB7VYZ3</accession>
<organism evidence="1 2">
    <name type="scientific">Dioscorea alata</name>
    <name type="common">Purple yam</name>
    <dbReference type="NCBI Taxonomy" id="55571"/>
    <lineage>
        <taxon>Eukaryota</taxon>
        <taxon>Viridiplantae</taxon>
        <taxon>Streptophyta</taxon>
        <taxon>Embryophyta</taxon>
        <taxon>Tracheophyta</taxon>
        <taxon>Spermatophyta</taxon>
        <taxon>Magnoliopsida</taxon>
        <taxon>Liliopsida</taxon>
        <taxon>Dioscoreales</taxon>
        <taxon>Dioscoreaceae</taxon>
        <taxon>Dioscorea</taxon>
    </lineage>
</organism>
<sequence>MQKEEVRKQEREAPTCNKFFFLASSSLCIHWETTLILFNSSEMSANSEASGLFWVGLRLYFESASPHMPSLEL</sequence>
<keyword evidence="2" id="KW-1185">Reference proteome</keyword>
<name>A0ACB7VYZ3_DIOAL</name>
<comment type="caution">
    <text evidence="1">The sequence shown here is derived from an EMBL/GenBank/DDBJ whole genome shotgun (WGS) entry which is preliminary data.</text>
</comment>
<protein>
    <submittedName>
        <fullName evidence="1">Uncharacterized protein</fullName>
    </submittedName>
</protein>
<evidence type="ECO:0000313" key="2">
    <source>
        <dbReference type="Proteomes" id="UP000827976"/>
    </source>
</evidence>